<organism evidence="1 2">
    <name type="scientific">Metabacillus malikii</name>
    <dbReference type="NCBI Taxonomy" id="1504265"/>
    <lineage>
        <taxon>Bacteria</taxon>
        <taxon>Bacillati</taxon>
        <taxon>Bacillota</taxon>
        <taxon>Bacilli</taxon>
        <taxon>Bacillales</taxon>
        <taxon>Bacillaceae</taxon>
        <taxon>Metabacillus</taxon>
    </lineage>
</organism>
<evidence type="ECO:0000313" key="1">
    <source>
        <dbReference type="EMBL" id="MDQ0231652.1"/>
    </source>
</evidence>
<dbReference type="Proteomes" id="UP001234495">
    <property type="component" value="Unassembled WGS sequence"/>
</dbReference>
<dbReference type="EMBL" id="JAUSUD010000014">
    <property type="protein sequence ID" value="MDQ0231652.1"/>
    <property type="molecule type" value="Genomic_DNA"/>
</dbReference>
<accession>A0ABT9ZIL6</accession>
<name>A0ABT9ZIL6_9BACI</name>
<sequence>MSNENKLLKGMVIGAIVGAAVSMFDKNTRQAVLQSSKSMCSSLTQYVKQPTKLTTDVKRKVDTVRDTVQEVSDDLAFINEKVNELKESSPHVIHMLQETKDKLIP</sequence>
<comment type="caution">
    <text evidence="1">The sequence shown here is derived from an EMBL/GenBank/DDBJ whole genome shotgun (WGS) entry which is preliminary data.</text>
</comment>
<proteinExistence type="predicted"/>
<dbReference type="RefSeq" id="WP_307342970.1">
    <property type="nucleotide sequence ID" value="NZ_JAUSUD010000014.1"/>
</dbReference>
<protein>
    <submittedName>
        <fullName evidence="1">Gas vesicle protein</fullName>
    </submittedName>
</protein>
<keyword evidence="2" id="KW-1185">Reference proteome</keyword>
<gene>
    <name evidence="1" type="ORF">J2S19_002936</name>
</gene>
<evidence type="ECO:0000313" key="2">
    <source>
        <dbReference type="Proteomes" id="UP001234495"/>
    </source>
</evidence>
<reference evidence="1 2" key="1">
    <citation type="submission" date="2023-07" db="EMBL/GenBank/DDBJ databases">
        <title>Genomic Encyclopedia of Type Strains, Phase IV (KMG-IV): sequencing the most valuable type-strain genomes for metagenomic binning, comparative biology and taxonomic classification.</title>
        <authorList>
            <person name="Goeker M."/>
        </authorList>
    </citation>
    <scope>NUCLEOTIDE SEQUENCE [LARGE SCALE GENOMIC DNA]</scope>
    <source>
        <strain evidence="1 2">DSM 29005</strain>
    </source>
</reference>